<evidence type="ECO:0000313" key="3">
    <source>
        <dbReference type="Proteomes" id="UP000886757"/>
    </source>
</evidence>
<protein>
    <submittedName>
        <fullName evidence="2">Uncharacterized protein</fullName>
    </submittedName>
</protein>
<keyword evidence="1" id="KW-1133">Transmembrane helix</keyword>
<accession>A0A9D1A9H9</accession>
<dbReference type="Proteomes" id="UP000886757">
    <property type="component" value="Unassembled WGS sequence"/>
</dbReference>
<reference evidence="2" key="2">
    <citation type="journal article" date="2021" name="PeerJ">
        <title>Extensive microbial diversity within the chicken gut microbiome revealed by metagenomics and culture.</title>
        <authorList>
            <person name="Gilroy R."/>
            <person name="Ravi A."/>
            <person name="Getino M."/>
            <person name="Pursley I."/>
            <person name="Horton D.L."/>
            <person name="Alikhan N.F."/>
            <person name="Baker D."/>
            <person name="Gharbi K."/>
            <person name="Hall N."/>
            <person name="Watson M."/>
            <person name="Adriaenssens E.M."/>
            <person name="Foster-Nyarko E."/>
            <person name="Jarju S."/>
            <person name="Secka A."/>
            <person name="Antonio M."/>
            <person name="Oren A."/>
            <person name="Chaudhuri R.R."/>
            <person name="La Ragione R."/>
            <person name="Hildebrand F."/>
            <person name="Pallen M.J."/>
        </authorList>
    </citation>
    <scope>NUCLEOTIDE SEQUENCE</scope>
    <source>
        <strain evidence="2">ChiSjej4B22-8148</strain>
    </source>
</reference>
<proteinExistence type="predicted"/>
<evidence type="ECO:0000313" key="2">
    <source>
        <dbReference type="EMBL" id="HIR12431.1"/>
    </source>
</evidence>
<evidence type="ECO:0000256" key="1">
    <source>
        <dbReference type="SAM" id="Phobius"/>
    </source>
</evidence>
<gene>
    <name evidence="2" type="ORF">IAB31_00730</name>
</gene>
<feature type="transmembrane region" description="Helical" evidence="1">
    <location>
        <begin position="7"/>
        <end position="40"/>
    </location>
</feature>
<dbReference type="AlphaFoldDB" id="A0A9D1A9H9"/>
<organism evidence="2 3">
    <name type="scientific">Candidatus Choladousia intestinavium</name>
    <dbReference type="NCBI Taxonomy" id="2840727"/>
    <lineage>
        <taxon>Bacteria</taxon>
        <taxon>Bacillati</taxon>
        <taxon>Bacillota</taxon>
        <taxon>Clostridia</taxon>
        <taxon>Lachnospirales</taxon>
        <taxon>Lachnospiraceae</taxon>
        <taxon>Lachnospiraceae incertae sedis</taxon>
        <taxon>Candidatus Choladousia</taxon>
    </lineage>
</organism>
<keyword evidence="1" id="KW-0812">Transmembrane</keyword>
<reference evidence="2" key="1">
    <citation type="submission" date="2020-10" db="EMBL/GenBank/DDBJ databases">
        <authorList>
            <person name="Gilroy R."/>
        </authorList>
    </citation>
    <scope>NUCLEOTIDE SEQUENCE</scope>
    <source>
        <strain evidence="2">ChiSjej4B22-8148</strain>
    </source>
</reference>
<name>A0A9D1A9H9_9FIRM</name>
<keyword evidence="1" id="KW-0472">Membrane</keyword>
<sequence length="45" mass="5186">MRRLIGYTLFWIAIGILIGIFIGNLFFSIVLTFVLVLLGYNLFMC</sequence>
<dbReference type="EMBL" id="DVGK01000010">
    <property type="protein sequence ID" value="HIR12431.1"/>
    <property type="molecule type" value="Genomic_DNA"/>
</dbReference>
<comment type="caution">
    <text evidence="2">The sequence shown here is derived from an EMBL/GenBank/DDBJ whole genome shotgun (WGS) entry which is preliminary data.</text>
</comment>